<dbReference type="InterPro" id="IPR006094">
    <property type="entry name" value="Oxid_FAD_bind_N"/>
</dbReference>
<dbReference type="EMBL" id="JH931071">
    <property type="protein sequence ID" value="EKM48424.1"/>
    <property type="molecule type" value="Genomic_DNA"/>
</dbReference>
<dbReference type="OrthoDB" id="2151789at2759"/>
<evidence type="ECO:0000256" key="5">
    <source>
        <dbReference type="SAM" id="SignalP"/>
    </source>
</evidence>
<dbReference type="SUPFAM" id="SSF56176">
    <property type="entry name" value="FAD-binding/transporter-associated domain-like"/>
    <property type="match status" value="1"/>
</dbReference>
<gene>
    <name evidence="7" type="ORF">PHACADRAFT_266369</name>
</gene>
<dbReference type="Gene3D" id="3.30.43.10">
    <property type="entry name" value="Uridine Diphospho-n-acetylenolpyruvylglucosamine Reductase, domain 2"/>
    <property type="match status" value="1"/>
</dbReference>
<reference evidence="7 8" key="1">
    <citation type="journal article" date="2012" name="BMC Genomics">
        <title>Comparative genomics of the white-rot fungi, Phanerochaete carnosa and P. chrysosporium, to elucidate the genetic basis of the distinct wood types they colonize.</title>
        <authorList>
            <person name="Suzuki H."/>
            <person name="MacDonald J."/>
            <person name="Syed K."/>
            <person name="Salamov A."/>
            <person name="Hori C."/>
            <person name="Aerts A."/>
            <person name="Henrissat B."/>
            <person name="Wiebenga A."/>
            <person name="vanKuyk P.A."/>
            <person name="Barry K."/>
            <person name="Lindquist E."/>
            <person name="LaButti K."/>
            <person name="Lapidus A."/>
            <person name="Lucas S."/>
            <person name="Coutinho P."/>
            <person name="Gong Y."/>
            <person name="Samejima M."/>
            <person name="Mahadevan R."/>
            <person name="Abou-Zaid M."/>
            <person name="de Vries R.P."/>
            <person name="Igarashi K."/>
            <person name="Yadav J.S."/>
            <person name="Grigoriev I.V."/>
            <person name="Master E.R."/>
        </authorList>
    </citation>
    <scope>NUCLEOTIDE SEQUENCE [LARGE SCALE GENOMIC DNA]</scope>
    <source>
        <strain evidence="7 8">HHB-10118-sp</strain>
    </source>
</reference>
<dbReference type="GO" id="GO:0016491">
    <property type="term" value="F:oxidoreductase activity"/>
    <property type="evidence" value="ECO:0007669"/>
    <property type="project" value="UniProtKB-KW"/>
</dbReference>
<evidence type="ECO:0000259" key="6">
    <source>
        <dbReference type="PROSITE" id="PS51387"/>
    </source>
</evidence>
<keyword evidence="2" id="KW-0285">Flavoprotein</keyword>
<dbReference type="PANTHER" id="PTHR42973:SF13">
    <property type="entry name" value="FAD-BINDING PCMH-TYPE DOMAIN-CONTAINING PROTEIN"/>
    <property type="match status" value="1"/>
</dbReference>
<evidence type="ECO:0000313" key="8">
    <source>
        <dbReference type="Proteomes" id="UP000008370"/>
    </source>
</evidence>
<dbReference type="Proteomes" id="UP000008370">
    <property type="component" value="Unassembled WGS sequence"/>
</dbReference>
<dbReference type="PROSITE" id="PS51387">
    <property type="entry name" value="FAD_PCMH"/>
    <property type="match status" value="1"/>
</dbReference>
<sequence>MRRSTVAALLSGLALAKADANATTSAVNACNQIAQAVSSASAVFWPGTIQYTEDVSHWATSSNAIATCSVEPGTAEDVGQILQILGSTNTTFAVKGGGHATNAGFSSTTGVQIAMSRFSDVVYNNASQTVDYGMGLIWDDVYAALEPYGVNVVGGRVTGVGVGGFSTGGGYSWLTNQYGLTVDNIVGFEIVLPNGQVTNVTEASDADLFFSVKGGYNNFGIVTRITAKAYPQGQVWGGILVVAGDQWDALNNATAKFQAEVTDPKAQVLPTYNLVIGLPAASVLMFYDGPEQPVGIFDDYLALPAIEKDISTRSFLSLVQSSPSNATASTRAVFNTISLTTLTTGLLEAVVNETQFWSEELALNSATFISYDVEPFLTTLFTHGSVQASAYPPTRAQGLLPLNIYYAWGLPEDDAIAQAAAVQSAAQLKAVAIAEGQDIADAPVYGNYAVAGTPVEQIFGDSLPRMRATKERVDPQNVMGLTGGWKV</sequence>
<dbReference type="Gene3D" id="3.30.465.10">
    <property type="match status" value="1"/>
</dbReference>
<dbReference type="InterPro" id="IPR016166">
    <property type="entry name" value="FAD-bd_PCMH"/>
</dbReference>
<evidence type="ECO:0000256" key="1">
    <source>
        <dbReference type="ARBA" id="ARBA00005466"/>
    </source>
</evidence>
<organism evidence="7 8">
    <name type="scientific">Phanerochaete carnosa (strain HHB-10118-sp)</name>
    <name type="common">White-rot fungus</name>
    <name type="synonym">Peniophora carnosa</name>
    <dbReference type="NCBI Taxonomy" id="650164"/>
    <lineage>
        <taxon>Eukaryota</taxon>
        <taxon>Fungi</taxon>
        <taxon>Dikarya</taxon>
        <taxon>Basidiomycota</taxon>
        <taxon>Agaricomycotina</taxon>
        <taxon>Agaricomycetes</taxon>
        <taxon>Polyporales</taxon>
        <taxon>Phanerochaetaceae</taxon>
        <taxon>Phanerochaete</taxon>
    </lineage>
</organism>
<dbReference type="Pfam" id="PF01565">
    <property type="entry name" value="FAD_binding_4"/>
    <property type="match status" value="1"/>
</dbReference>
<dbReference type="PANTHER" id="PTHR42973">
    <property type="entry name" value="BINDING OXIDOREDUCTASE, PUTATIVE (AFU_ORTHOLOGUE AFUA_1G17690)-RELATED"/>
    <property type="match status" value="1"/>
</dbReference>
<evidence type="ECO:0000256" key="3">
    <source>
        <dbReference type="ARBA" id="ARBA00022827"/>
    </source>
</evidence>
<dbReference type="STRING" id="650164.K5VPC7"/>
<keyword evidence="3" id="KW-0274">FAD</keyword>
<dbReference type="RefSeq" id="XP_007403024.1">
    <property type="nucleotide sequence ID" value="XM_007402962.1"/>
</dbReference>
<dbReference type="KEGG" id="pco:PHACADRAFT_266369"/>
<keyword evidence="8" id="KW-1185">Reference proteome</keyword>
<dbReference type="Gene3D" id="3.40.462.20">
    <property type="match status" value="1"/>
</dbReference>
<feature type="domain" description="FAD-binding PCMH-type" evidence="6">
    <location>
        <begin position="62"/>
        <end position="232"/>
    </location>
</feature>
<evidence type="ECO:0000256" key="2">
    <source>
        <dbReference type="ARBA" id="ARBA00022630"/>
    </source>
</evidence>
<accession>K5VPC7</accession>
<protein>
    <recommendedName>
        <fullName evidence="6">FAD-binding PCMH-type domain-containing protein</fullName>
    </recommendedName>
</protein>
<dbReference type="InterPro" id="IPR016167">
    <property type="entry name" value="FAD-bd_PCMH_sub1"/>
</dbReference>
<dbReference type="GeneID" id="18919390"/>
<dbReference type="InterPro" id="IPR016169">
    <property type="entry name" value="FAD-bd_PCMH_sub2"/>
</dbReference>
<evidence type="ECO:0000256" key="4">
    <source>
        <dbReference type="ARBA" id="ARBA00023002"/>
    </source>
</evidence>
<dbReference type="AlphaFoldDB" id="K5VPC7"/>
<dbReference type="GO" id="GO:0071949">
    <property type="term" value="F:FAD binding"/>
    <property type="evidence" value="ECO:0007669"/>
    <property type="project" value="InterPro"/>
</dbReference>
<evidence type="ECO:0000313" key="7">
    <source>
        <dbReference type="EMBL" id="EKM48424.1"/>
    </source>
</evidence>
<feature type="signal peptide" evidence="5">
    <location>
        <begin position="1"/>
        <end position="20"/>
    </location>
</feature>
<dbReference type="InParanoid" id="K5VPC7"/>
<keyword evidence="4" id="KW-0560">Oxidoreductase</keyword>
<proteinExistence type="inferred from homology"/>
<dbReference type="InterPro" id="IPR036318">
    <property type="entry name" value="FAD-bd_PCMH-like_sf"/>
</dbReference>
<keyword evidence="5" id="KW-0732">Signal</keyword>
<name>K5VPC7_PHACS</name>
<dbReference type="HOGENOM" id="CLU_018354_1_0_1"/>
<feature type="chain" id="PRO_5003884872" description="FAD-binding PCMH-type domain-containing protein" evidence="5">
    <location>
        <begin position="21"/>
        <end position="487"/>
    </location>
</feature>
<dbReference type="InterPro" id="IPR050416">
    <property type="entry name" value="FAD-linked_Oxidoreductase"/>
</dbReference>
<comment type="similarity">
    <text evidence="1">Belongs to the oxygen-dependent FAD-linked oxidoreductase family.</text>
</comment>